<evidence type="ECO:0000259" key="1">
    <source>
        <dbReference type="Pfam" id="PF01814"/>
    </source>
</evidence>
<organism evidence="2">
    <name type="scientific">metagenome</name>
    <dbReference type="NCBI Taxonomy" id="256318"/>
    <lineage>
        <taxon>unclassified sequences</taxon>
        <taxon>metagenomes</taxon>
    </lineage>
</organism>
<dbReference type="GO" id="GO:0005886">
    <property type="term" value="C:plasma membrane"/>
    <property type="evidence" value="ECO:0007669"/>
    <property type="project" value="TreeGrafter"/>
</dbReference>
<dbReference type="PANTHER" id="PTHR39966:SF1">
    <property type="entry name" value="HEMERYTHRIN-LIKE DOMAIN-CONTAINING PROTEIN"/>
    <property type="match status" value="1"/>
</dbReference>
<gene>
    <name evidence="2" type="ORF">DF3PB_20027</name>
</gene>
<dbReference type="AlphaFoldDB" id="A0A380TAX5"/>
<accession>A0A380TAX5</accession>
<sequence length="173" mass="18851">MTTEDIGALLHAEHLDALAVANALEVRILGAEKNRPLGPAAPADRKFVDQLVAALDGAICRHYRFEEETLFPMLQSAGLKDVTAMLTGEHETILTMADELRALAKSAAGATLDARQWTRFRETAMDFIHAVMFHIQKEEMGVVRSLSLMLGAAASADLAQRYRALQHDGEAAP</sequence>
<name>A0A380TAX5_9ZZZZ</name>
<dbReference type="Gene3D" id="1.20.120.520">
    <property type="entry name" value="nmb1532 protein domain like"/>
    <property type="match status" value="1"/>
</dbReference>
<protein>
    <recommendedName>
        <fullName evidence="1">Hemerythrin-like domain-containing protein</fullName>
    </recommendedName>
</protein>
<dbReference type="PANTHER" id="PTHR39966">
    <property type="entry name" value="BLL2471 PROTEIN-RELATED"/>
    <property type="match status" value="1"/>
</dbReference>
<proteinExistence type="predicted"/>
<dbReference type="EMBL" id="UIDG01000112">
    <property type="protein sequence ID" value="SUS05558.1"/>
    <property type="molecule type" value="Genomic_DNA"/>
</dbReference>
<evidence type="ECO:0000313" key="2">
    <source>
        <dbReference type="EMBL" id="SUS05558.1"/>
    </source>
</evidence>
<feature type="domain" description="Hemerythrin-like" evidence="1">
    <location>
        <begin position="8"/>
        <end position="142"/>
    </location>
</feature>
<dbReference type="InterPro" id="IPR012312">
    <property type="entry name" value="Hemerythrin-like"/>
</dbReference>
<dbReference type="Pfam" id="PF01814">
    <property type="entry name" value="Hemerythrin"/>
    <property type="match status" value="1"/>
</dbReference>
<reference evidence="2" key="1">
    <citation type="submission" date="2018-07" db="EMBL/GenBank/DDBJ databases">
        <authorList>
            <person name="Quirk P.G."/>
            <person name="Krulwich T.A."/>
        </authorList>
    </citation>
    <scope>NUCLEOTIDE SEQUENCE</scope>
</reference>